<gene>
    <name evidence="1" type="ORF">CEP51_016900</name>
</gene>
<organism evidence="1 2">
    <name type="scientific">Fusarium floridanum</name>
    <dbReference type="NCBI Taxonomy" id="1325733"/>
    <lineage>
        <taxon>Eukaryota</taxon>
        <taxon>Fungi</taxon>
        <taxon>Dikarya</taxon>
        <taxon>Ascomycota</taxon>
        <taxon>Pezizomycotina</taxon>
        <taxon>Sordariomycetes</taxon>
        <taxon>Hypocreomycetidae</taxon>
        <taxon>Hypocreales</taxon>
        <taxon>Nectriaceae</taxon>
        <taxon>Fusarium</taxon>
        <taxon>Fusarium solani species complex</taxon>
    </lineage>
</organism>
<name>A0A428NCT7_9HYPO</name>
<sequence length="60" mass="6660">DDESLKDCNSLNEWGEFWKDVGTKLNRPLTIAEDGTVEKAMKRAGFTDIGSIVSARVCLE</sequence>
<proteinExistence type="predicted"/>
<protein>
    <submittedName>
        <fullName evidence="1">Uncharacterized protein</fullName>
    </submittedName>
</protein>
<feature type="non-terminal residue" evidence="1">
    <location>
        <position position="1"/>
    </location>
</feature>
<evidence type="ECO:0000313" key="2">
    <source>
        <dbReference type="Proteomes" id="UP000287972"/>
    </source>
</evidence>
<feature type="non-terminal residue" evidence="1">
    <location>
        <position position="60"/>
    </location>
</feature>
<dbReference type="AlphaFoldDB" id="A0A428NCT7"/>
<dbReference type="EMBL" id="NKCL01001636">
    <property type="protein sequence ID" value="RSL38593.1"/>
    <property type="molecule type" value="Genomic_DNA"/>
</dbReference>
<reference evidence="1 2" key="1">
    <citation type="submission" date="2017-06" db="EMBL/GenBank/DDBJ databases">
        <title>Comparative genomic analysis of Ambrosia Fusariam Clade fungi.</title>
        <authorList>
            <person name="Stajich J.E."/>
            <person name="Carrillo J."/>
            <person name="Kijimoto T."/>
            <person name="Eskalen A."/>
            <person name="O'Donnell K."/>
            <person name="Kasson M."/>
        </authorList>
    </citation>
    <scope>NUCLEOTIDE SEQUENCE [LARGE SCALE GENOMIC DNA]</scope>
    <source>
        <strain evidence="1 2">NRRL62606</strain>
    </source>
</reference>
<accession>A0A428NCT7</accession>
<keyword evidence="2" id="KW-1185">Reference proteome</keyword>
<evidence type="ECO:0000313" key="1">
    <source>
        <dbReference type="EMBL" id="RSL38593.1"/>
    </source>
</evidence>
<dbReference type="Proteomes" id="UP000287972">
    <property type="component" value="Unassembled WGS sequence"/>
</dbReference>
<comment type="caution">
    <text evidence="1">The sequence shown here is derived from an EMBL/GenBank/DDBJ whole genome shotgun (WGS) entry which is preliminary data.</text>
</comment>